<reference evidence="2 3" key="1">
    <citation type="submission" date="2020-07" db="EMBL/GenBank/DDBJ databases">
        <title>Gai3-2, isolated from salt lake.</title>
        <authorList>
            <person name="Cui H."/>
            <person name="Shi X."/>
        </authorList>
    </citation>
    <scope>NUCLEOTIDE SEQUENCE [LARGE SCALE GENOMIC DNA]</scope>
    <source>
        <strain evidence="2 3">Gai3-2</strain>
    </source>
</reference>
<sequence length="214" mass="21733">MNRRDFVLTALGASGAIAAAGAAILDIGPRGSDEAGPANDSDGHGPNGTPTPTTTESPQRSPTGTETSTATDTESPPGTSTESGTATTDTTSTETRGATRTETPRGTATETPGSTGTGTGTSPTSTPGARDGIEVEGTSQSGDDTRVVVELTNTNDYAVYVEAAVTWQFEGGETDSQTRAGVIAPSGSDTRQYSTDQQGTVTEWNVTLPTVQRI</sequence>
<accession>A0A7D5GMY3</accession>
<feature type="region of interest" description="Disordered" evidence="1">
    <location>
        <begin position="174"/>
        <end position="197"/>
    </location>
</feature>
<dbReference type="KEGG" id="halg:HUG10_15735"/>
<evidence type="ECO:0000313" key="2">
    <source>
        <dbReference type="EMBL" id="QLG28904.1"/>
    </source>
</evidence>
<keyword evidence="3" id="KW-1185">Reference proteome</keyword>
<feature type="compositionally biased region" description="Low complexity" evidence="1">
    <location>
        <begin position="104"/>
        <end position="128"/>
    </location>
</feature>
<name>A0A7D5GMY3_9EURY</name>
<protein>
    <submittedName>
        <fullName evidence="2">HK97 gp10 family phage protein</fullName>
    </submittedName>
</protein>
<evidence type="ECO:0000313" key="3">
    <source>
        <dbReference type="Proteomes" id="UP000509750"/>
    </source>
</evidence>
<organism evidence="2 3">
    <name type="scientific">Halorarum halophilum</name>
    <dbReference type="NCBI Taxonomy" id="2743090"/>
    <lineage>
        <taxon>Archaea</taxon>
        <taxon>Methanobacteriati</taxon>
        <taxon>Methanobacteriota</taxon>
        <taxon>Stenosarchaea group</taxon>
        <taxon>Halobacteria</taxon>
        <taxon>Halobacteriales</taxon>
        <taxon>Haloferacaceae</taxon>
        <taxon>Halorarum</taxon>
    </lineage>
</organism>
<dbReference type="EMBL" id="CP058529">
    <property type="protein sequence ID" value="QLG28904.1"/>
    <property type="molecule type" value="Genomic_DNA"/>
</dbReference>
<gene>
    <name evidence="2" type="ORF">HUG10_15735</name>
</gene>
<feature type="compositionally biased region" description="Low complexity" evidence="1">
    <location>
        <begin position="50"/>
        <end position="96"/>
    </location>
</feature>
<evidence type="ECO:0000256" key="1">
    <source>
        <dbReference type="SAM" id="MobiDB-lite"/>
    </source>
</evidence>
<dbReference type="AlphaFoldDB" id="A0A7D5GMY3"/>
<feature type="region of interest" description="Disordered" evidence="1">
    <location>
        <begin position="27"/>
        <end position="145"/>
    </location>
</feature>
<dbReference type="RefSeq" id="WP_179170478.1">
    <property type="nucleotide sequence ID" value="NZ_CP058529.1"/>
</dbReference>
<dbReference type="Proteomes" id="UP000509750">
    <property type="component" value="Chromosome"/>
</dbReference>
<proteinExistence type="predicted"/>
<dbReference type="GeneID" id="56030314"/>
<feature type="compositionally biased region" description="Polar residues" evidence="1">
    <location>
        <begin position="187"/>
        <end position="197"/>
    </location>
</feature>